<dbReference type="OMA" id="PAQYYHV"/>
<dbReference type="SUPFAM" id="SSF52518">
    <property type="entry name" value="Thiamin diphosphate-binding fold (THDP-binding)"/>
    <property type="match status" value="2"/>
</dbReference>
<dbReference type="OrthoDB" id="413077at2759"/>
<evidence type="ECO:0000256" key="4">
    <source>
        <dbReference type="ARBA" id="ARBA00023002"/>
    </source>
</evidence>
<dbReference type="CDD" id="cd02016">
    <property type="entry name" value="TPP_E1_OGDC_like"/>
    <property type="match status" value="1"/>
</dbReference>
<keyword evidence="8" id="KW-1185">Reference proteome</keyword>
<dbReference type="KEGG" id="tad:TRIADDRAFT_19360"/>
<dbReference type="InParanoid" id="B3RJT4"/>
<evidence type="ECO:0000259" key="6">
    <source>
        <dbReference type="SMART" id="SM00861"/>
    </source>
</evidence>
<dbReference type="NCBIfam" id="TIGR00239">
    <property type="entry name" value="2oxo_dh_E1"/>
    <property type="match status" value="1"/>
</dbReference>
<organism evidence="7 8">
    <name type="scientific">Trichoplax adhaerens</name>
    <name type="common">Trichoplax reptans</name>
    <dbReference type="NCBI Taxonomy" id="10228"/>
    <lineage>
        <taxon>Eukaryota</taxon>
        <taxon>Metazoa</taxon>
        <taxon>Placozoa</taxon>
        <taxon>Uniplacotomia</taxon>
        <taxon>Trichoplacea</taxon>
        <taxon>Trichoplacidae</taxon>
        <taxon>Trichoplax</taxon>
    </lineage>
</organism>
<reference evidence="7 8" key="1">
    <citation type="journal article" date="2008" name="Nature">
        <title>The Trichoplax genome and the nature of placozoans.</title>
        <authorList>
            <person name="Srivastava M."/>
            <person name="Begovic E."/>
            <person name="Chapman J."/>
            <person name="Putnam N.H."/>
            <person name="Hellsten U."/>
            <person name="Kawashima T."/>
            <person name="Kuo A."/>
            <person name="Mitros T."/>
            <person name="Salamov A."/>
            <person name="Carpenter M.L."/>
            <person name="Signorovitch A.Y."/>
            <person name="Moreno M.A."/>
            <person name="Kamm K."/>
            <person name="Grimwood J."/>
            <person name="Schmutz J."/>
            <person name="Shapiro H."/>
            <person name="Grigoriev I.V."/>
            <person name="Buss L.W."/>
            <person name="Schierwater B."/>
            <person name="Dellaporta S.L."/>
            <person name="Rokhsar D.S."/>
        </authorList>
    </citation>
    <scope>NUCLEOTIDE SEQUENCE [LARGE SCALE GENOMIC DNA]</scope>
    <source>
        <strain evidence="7 8">Grell-BS-1999</strain>
    </source>
</reference>
<keyword evidence="4" id="KW-0560">Oxidoreductase</keyword>
<feature type="domain" description="Transketolase-like pyrimidine-binding" evidence="6">
    <location>
        <begin position="464"/>
        <end position="667"/>
    </location>
</feature>
<dbReference type="PIRSF" id="PIRSF000157">
    <property type="entry name" value="Oxoglu_dh_E1"/>
    <property type="match status" value="1"/>
</dbReference>
<dbReference type="GeneID" id="6749535"/>
<sequence length="814" mass="91948">AGIIDFSEQEATIKEIVDYLKEVYCNSVAVEFTYIKDNEEKEWFRRNYEKWHKHEISSEHKCRIMEMLIKSQTFDQFLAKKFPSVKRYGGEGAESMMVFFDEVFNHAMQDGIENVIISMPHRGRLNFMTGLLHYQPAAMFSKMMGRSELPPSAKGTGDVLSHLFKTIDLTMGDSNLHLSLLPNPSHLEACNPVACGKTRARQLSIGDADYSESGLSNKTMCLQVHGDASFAGQGIIPETLMLSEVPHFRTGGSIHLIVNNQIGFTTEPERGRSSLYSSDVGKIIDCPVIHVNGDNPEDLARATKLALLYKQKFAKDIIIDLICFRLWGHNEMDEPAFTQPIMYNAIYSKKSVPDSYAENLEDDKIISNDRVTALKNEYTSTLNSELKNVEKISKIEMSHLQKQWSGYVQASHENTTWDTGCDLNTLLYVGAKSVEVPESMTVHPRLQRTFIENRFEKLKTSASIDWATAEALAFGTLLFQGYNVRISGQDVGRGTFSHRHVMLVDQKTDEVYIPLNNIAPDQKGFIEIANSTLSEEAVLGFEYGMSIESPRNLVIWEAQFGDFFNGAQIIIDAFITSGETKWLLQSGLVMLLPHGYDGAGPEHTSCRIERFLQLCDSKEDQIDGDDVNIGIVHPTTPAQYYHLLRRQMLRNFRKPLIVASPKILLRYPDAVSTLTEMTPSTFFQPVLGDHSVSSDKVERVILCSGKHYYALDKQRQSLDAKNVAIIRLESLCPFPTQLIEKELSRYKNAKVFIWSQEEHQNMGPWSFVAPRFEKQLGVKLLYTGREALACPAVGIGAIHKEENAKILNTPFEMQ</sequence>
<dbReference type="PANTHER" id="PTHR23152">
    <property type="entry name" value="2-OXOGLUTARATE DEHYDROGENASE"/>
    <property type="match status" value="1"/>
</dbReference>
<evidence type="ECO:0000313" key="7">
    <source>
        <dbReference type="EMBL" id="EDV29839.1"/>
    </source>
</evidence>
<dbReference type="NCBIfam" id="NF008907">
    <property type="entry name" value="PRK12270.1"/>
    <property type="match status" value="1"/>
</dbReference>
<dbReference type="InterPro" id="IPR005475">
    <property type="entry name" value="Transketolase-like_Pyr-bd"/>
</dbReference>
<dbReference type="NCBIfam" id="NF006914">
    <property type="entry name" value="PRK09404.1"/>
    <property type="match status" value="1"/>
</dbReference>
<dbReference type="AlphaFoldDB" id="B3RJT4"/>
<proteinExistence type="inferred from homology"/>
<protein>
    <recommendedName>
        <fullName evidence="6">Transketolase-like pyrimidine-binding domain-containing protein</fullName>
    </recommendedName>
</protein>
<dbReference type="Proteomes" id="UP000009022">
    <property type="component" value="Unassembled WGS sequence"/>
</dbReference>
<dbReference type="EMBL" id="DS985241">
    <property type="protein sequence ID" value="EDV29839.1"/>
    <property type="molecule type" value="Genomic_DNA"/>
</dbReference>
<dbReference type="InterPro" id="IPR011603">
    <property type="entry name" value="2oxoglutarate_DH_E1"/>
</dbReference>
<name>B3RJT4_TRIAD</name>
<dbReference type="InterPro" id="IPR029061">
    <property type="entry name" value="THDP-binding"/>
</dbReference>
<keyword evidence="3" id="KW-0809">Transit peptide</keyword>
<gene>
    <name evidence="7" type="ORF">TRIADDRAFT_19360</name>
</gene>
<dbReference type="Pfam" id="PF02779">
    <property type="entry name" value="Transket_pyr"/>
    <property type="match status" value="1"/>
</dbReference>
<keyword evidence="5" id="KW-0786">Thiamine pyrophosphate</keyword>
<feature type="non-terminal residue" evidence="7">
    <location>
        <position position="1"/>
    </location>
</feature>
<dbReference type="InterPro" id="IPR042179">
    <property type="entry name" value="KGD_C_sf"/>
</dbReference>
<comment type="cofactor">
    <cofactor evidence="1">
        <name>thiamine diphosphate</name>
        <dbReference type="ChEBI" id="CHEBI:58937"/>
    </cofactor>
</comment>
<comment type="similarity">
    <text evidence="2">Belongs to the alpha-ketoglutarate dehydrogenase family.</text>
</comment>
<evidence type="ECO:0000313" key="8">
    <source>
        <dbReference type="Proteomes" id="UP000009022"/>
    </source>
</evidence>
<dbReference type="PhylomeDB" id="B3RJT4"/>
<dbReference type="Gene3D" id="3.40.50.970">
    <property type="match status" value="1"/>
</dbReference>
<dbReference type="GO" id="GO:0030976">
    <property type="term" value="F:thiamine pyrophosphate binding"/>
    <property type="evidence" value="ECO:0007669"/>
    <property type="project" value="InterPro"/>
</dbReference>
<dbReference type="InterPro" id="IPR031717">
    <property type="entry name" value="ODO-1/KGD_C"/>
</dbReference>
<dbReference type="HOGENOM" id="CLU_004709_1_0_1"/>
<dbReference type="CTD" id="6749535"/>
<dbReference type="STRING" id="10228.B3RJT4"/>
<dbReference type="eggNOG" id="KOG0451">
    <property type="taxonomic scope" value="Eukaryota"/>
</dbReference>
<accession>B3RJT4</accession>
<evidence type="ECO:0000256" key="2">
    <source>
        <dbReference type="ARBA" id="ARBA00006936"/>
    </source>
</evidence>
<dbReference type="RefSeq" id="XP_002109041.1">
    <property type="nucleotide sequence ID" value="XM_002109005.1"/>
</dbReference>
<dbReference type="Gene3D" id="3.40.50.11610">
    <property type="entry name" value="Multifunctional 2-oxoglutarate metabolism enzyme, C-terminal domain"/>
    <property type="match status" value="1"/>
</dbReference>
<evidence type="ECO:0000256" key="3">
    <source>
        <dbReference type="ARBA" id="ARBA00022946"/>
    </source>
</evidence>
<dbReference type="GO" id="GO:0016624">
    <property type="term" value="F:oxidoreductase activity, acting on the aldehyde or oxo group of donors, disulfide as acceptor"/>
    <property type="evidence" value="ECO:0007669"/>
    <property type="project" value="InterPro"/>
</dbReference>
<dbReference type="Pfam" id="PF16870">
    <property type="entry name" value="OxoGdeHyase_C"/>
    <property type="match status" value="1"/>
</dbReference>
<dbReference type="Pfam" id="PF00676">
    <property type="entry name" value="E1_dh"/>
    <property type="match status" value="1"/>
</dbReference>
<dbReference type="PANTHER" id="PTHR23152:SF4">
    <property type="entry name" value="2-OXOADIPATE DEHYDROGENASE COMPLEX COMPONENT E1"/>
    <property type="match status" value="1"/>
</dbReference>
<dbReference type="SMART" id="SM00861">
    <property type="entry name" value="Transket_pyr"/>
    <property type="match status" value="1"/>
</dbReference>
<evidence type="ECO:0000256" key="1">
    <source>
        <dbReference type="ARBA" id="ARBA00001964"/>
    </source>
</evidence>
<dbReference type="InterPro" id="IPR001017">
    <property type="entry name" value="DH_E1"/>
</dbReference>
<dbReference type="FunCoup" id="B3RJT4">
    <property type="interactions" value="454"/>
</dbReference>
<evidence type="ECO:0000256" key="5">
    <source>
        <dbReference type="ARBA" id="ARBA00023052"/>
    </source>
</evidence>
<dbReference type="Gene3D" id="3.40.50.12470">
    <property type="match status" value="1"/>
</dbReference>